<dbReference type="VEuPathDB" id="PiroplasmaDB:BEWA_034190"/>
<dbReference type="OrthoDB" id="2129069at2759"/>
<dbReference type="PANTHER" id="PTHR12499">
    <property type="entry name" value="OPTIC ATROPHY 3 PROTEIN OPA3"/>
    <property type="match status" value="1"/>
</dbReference>
<keyword evidence="2" id="KW-0175">Coiled coil</keyword>
<dbReference type="GO" id="GO:0005739">
    <property type="term" value="C:mitochondrion"/>
    <property type="evidence" value="ECO:0007669"/>
    <property type="project" value="TreeGrafter"/>
</dbReference>
<evidence type="ECO:0000256" key="2">
    <source>
        <dbReference type="ARBA" id="ARBA00023054"/>
    </source>
</evidence>
<dbReference type="eggNOG" id="KOG3335">
    <property type="taxonomic scope" value="Eukaryota"/>
</dbReference>
<name>L0AYA2_THEEQ</name>
<dbReference type="STRING" id="1537102.L0AYA2"/>
<dbReference type="RefSeq" id="XP_004830228.1">
    <property type="nucleotide sequence ID" value="XM_004830171.1"/>
</dbReference>
<reference evidence="3 4" key="1">
    <citation type="journal article" date="2012" name="BMC Genomics">
        <title>Comparative genomic analysis and phylogenetic position of Theileria equi.</title>
        <authorList>
            <person name="Kappmeyer L.S."/>
            <person name="Thiagarajan M."/>
            <person name="Herndon D.R."/>
            <person name="Ramsay J.D."/>
            <person name="Caler E."/>
            <person name="Djikeng A."/>
            <person name="Gillespie J.J."/>
            <person name="Lau A.O."/>
            <person name="Roalson E.H."/>
            <person name="Silva J.C."/>
            <person name="Silva M.G."/>
            <person name="Suarez C.E."/>
            <person name="Ueti M.W."/>
            <person name="Nene V.M."/>
            <person name="Mealey R.H."/>
            <person name="Knowles D.P."/>
            <person name="Brayton K.A."/>
        </authorList>
    </citation>
    <scope>NUCLEOTIDE SEQUENCE [LARGE SCALE GENOMIC DNA]</scope>
    <source>
        <strain evidence="3 4">WA</strain>
    </source>
</reference>
<protein>
    <submittedName>
        <fullName evidence="3">Uncharacterized protein</fullName>
    </submittedName>
</protein>
<organism evidence="3 4">
    <name type="scientific">Theileria equi strain WA</name>
    <dbReference type="NCBI Taxonomy" id="1537102"/>
    <lineage>
        <taxon>Eukaryota</taxon>
        <taxon>Sar</taxon>
        <taxon>Alveolata</taxon>
        <taxon>Apicomplexa</taxon>
        <taxon>Aconoidasida</taxon>
        <taxon>Piroplasmida</taxon>
        <taxon>Theileriidae</taxon>
        <taxon>Theileria</taxon>
    </lineage>
</organism>
<dbReference type="KEGG" id="beq:BEWA_034190"/>
<accession>L0AYA2</accession>
<dbReference type="EMBL" id="CP001669">
    <property type="protein sequence ID" value="AFZ80562.1"/>
    <property type="molecule type" value="Genomic_DNA"/>
</dbReference>
<evidence type="ECO:0000313" key="3">
    <source>
        <dbReference type="EMBL" id="AFZ80562.1"/>
    </source>
</evidence>
<evidence type="ECO:0000313" key="4">
    <source>
        <dbReference type="Proteomes" id="UP000031512"/>
    </source>
</evidence>
<comment type="similarity">
    <text evidence="1">Belongs to the OPA3 family.</text>
</comment>
<dbReference type="PANTHER" id="PTHR12499:SF0">
    <property type="entry name" value="OPTIC ATROPHY 3 PROTEIN"/>
    <property type="match status" value="1"/>
</dbReference>
<dbReference type="GO" id="GO:0019216">
    <property type="term" value="P:regulation of lipid metabolic process"/>
    <property type="evidence" value="ECO:0007669"/>
    <property type="project" value="TreeGrafter"/>
</dbReference>
<gene>
    <name evidence="3" type="ORF">BEWA_034190</name>
</gene>
<dbReference type="GeneID" id="15803786"/>
<proteinExistence type="inferred from homology"/>
<dbReference type="InterPro" id="IPR010754">
    <property type="entry name" value="OPA3-like"/>
</dbReference>
<dbReference type="Pfam" id="PF07047">
    <property type="entry name" value="OPA3"/>
    <property type="match status" value="1"/>
</dbReference>
<evidence type="ECO:0000256" key="1">
    <source>
        <dbReference type="ARBA" id="ARBA00007584"/>
    </source>
</evidence>
<dbReference type="AlphaFoldDB" id="L0AYA2"/>
<keyword evidence="4" id="KW-1185">Reference proteome</keyword>
<sequence length="163" mass="18876">MFPAYKVLCVFIRQISKPFANYLKRRASENEGFRNICIAFGNRSFAFDRYISRRFYNSEVGDCEPVTISQERSVNIGTELLGECVIFGIAAALITAEYARSVRKEFRKEAKLQERLNNIDLRQQQILDSIKEEVNIQLDKRLASLENSEDKKPKGLFENLLKL</sequence>
<dbReference type="Proteomes" id="UP000031512">
    <property type="component" value="Chromosome 1"/>
</dbReference>